<evidence type="ECO:0000313" key="3">
    <source>
        <dbReference type="Proteomes" id="UP000783863"/>
    </source>
</evidence>
<keyword evidence="3" id="KW-1185">Reference proteome</keyword>
<evidence type="ECO:0000256" key="1">
    <source>
        <dbReference type="SAM" id="MobiDB-lite"/>
    </source>
</evidence>
<dbReference type="RefSeq" id="WP_220588102.1">
    <property type="nucleotide sequence ID" value="NZ_RKLQ01000002.1"/>
</dbReference>
<reference evidence="2" key="1">
    <citation type="submission" date="2021-06" db="EMBL/GenBank/DDBJ databases">
        <title>Halomicroarcula sp. F24A a new haloarchaeum isolated from saline soil.</title>
        <authorList>
            <person name="Duran-Viseras A."/>
            <person name="Sanchez-Porro C."/>
            <person name="Ventosa A."/>
        </authorList>
    </citation>
    <scope>NUCLEOTIDE SEQUENCE</scope>
    <source>
        <strain evidence="2">F24A</strain>
    </source>
</reference>
<sequence>MSRYEREFETGWETLGKDEATTRAYAIGVAERLGERNREELKAIYAEMDSAYHRSMVELAYEEGRNEAKAAADPNSDDGDAVWAELVQGEVTTVDPDDIPEPKRESLPEALDSGELLDKQEVDSTEPVDRPEFLDR</sequence>
<dbReference type="EMBL" id="RKLQ01000002">
    <property type="protein sequence ID" value="MBX0303861.1"/>
    <property type="molecule type" value="Genomic_DNA"/>
</dbReference>
<dbReference type="Proteomes" id="UP000783863">
    <property type="component" value="Unassembled WGS sequence"/>
</dbReference>
<proteinExistence type="predicted"/>
<feature type="compositionally biased region" description="Basic and acidic residues" evidence="1">
    <location>
        <begin position="116"/>
        <end position="136"/>
    </location>
</feature>
<dbReference type="InterPro" id="IPR058370">
    <property type="entry name" value="DUF8057"/>
</dbReference>
<dbReference type="Pfam" id="PF26244">
    <property type="entry name" value="DUF8057"/>
    <property type="match status" value="1"/>
</dbReference>
<organism evidence="2 3">
    <name type="scientific">Haloarcula salinisoli</name>
    <dbReference type="NCBI Taxonomy" id="2487746"/>
    <lineage>
        <taxon>Archaea</taxon>
        <taxon>Methanobacteriati</taxon>
        <taxon>Methanobacteriota</taxon>
        <taxon>Stenosarchaea group</taxon>
        <taxon>Halobacteria</taxon>
        <taxon>Halobacteriales</taxon>
        <taxon>Haloarculaceae</taxon>
        <taxon>Haloarcula</taxon>
    </lineage>
</organism>
<accession>A0A8J7YL83</accession>
<protein>
    <submittedName>
        <fullName evidence="2">Uncharacterized protein</fullName>
    </submittedName>
</protein>
<gene>
    <name evidence="2" type="ORF">EGD98_09290</name>
</gene>
<feature type="region of interest" description="Disordered" evidence="1">
    <location>
        <begin position="89"/>
        <end position="136"/>
    </location>
</feature>
<comment type="caution">
    <text evidence="2">The sequence shown here is derived from an EMBL/GenBank/DDBJ whole genome shotgun (WGS) entry which is preliminary data.</text>
</comment>
<name>A0A8J7YL83_9EURY</name>
<evidence type="ECO:0000313" key="2">
    <source>
        <dbReference type="EMBL" id="MBX0303861.1"/>
    </source>
</evidence>
<dbReference type="AlphaFoldDB" id="A0A8J7YL83"/>